<gene>
    <name evidence="19" type="ORF">SAMN04488109_3453</name>
</gene>
<dbReference type="EMBL" id="FQWQ01000002">
    <property type="protein sequence ID" value="SHH26946.1"/>
    <property type="molecule type" value="Genomic_DNA"/>
</dbReference>
<evidence type="ECO:0000313" key="19">
    <source>
        <dbReference type="EMBL" id="SHH26946.1"/>
    </source>
</evidence>
<dbReference type="PANTHER" id="PTHR33619">
    <property type="entry name" value="POLYSACCHARIDE EXPORT PROTEIN GFCE-RELATED"/>
    <property type="match status" value="1"/>
</dbReference>
<keyword evidence="14" id="KW-0449">Lipoprotein</keyword>
<evidence type="ECO:0000259" key="18">
    <source>
        <dbReference type="Pfam" id="PF22461"/>
    </source>
</evidence>
<keyword evidence="4" id="KW-1134">Transmembrane beta strand</keyword>
<evidence type="ECO:0000259" key="17">
    <source>
        <dbReference type="Pfam" id="PF02563"/>
    </source>
</evidence>
<evidence type="ECO:0000256" key="4">
    <source>
        <dbReference type="ARBA" id="ARBA00022452"/>
    </source>
</evidence>
<protein>
    <submittedName>
        <fullName evidence="19">Polysaccharide export outer membrane protein</fullName>
    </submittedName>
</protein>
<dbReference type="InterPro" id="IPR054765">
    <property type="entry name" value="SLBB_dom"/>
</dbReference>
<accession>A0A1M5RLC4</accession>
<evidence type="ECO:0000256" key="2">
    <source>
        <dbReference type="ARBA" id="ARBA00009450"/>
    </source>
</evidence>
<feature type="transmembrane region" description="Helical" evidence="15">
    <location>
        <begin position="234"/>
        <end position="252"/>
    </location>
</feature>
<keyword evidence="11 15" id="KW-0472">Membrane</keyword>
<dbReference type="GO" id="GO:0006811">
    <property type="term" value="P:monoatomic ion transport"/>
    <property type="evidence" value="ECO:0007669"/>
    <property type="project" value="UniProtKB-KW"/>
</dbReference>
<evidence type="ECO:0000256" key="16">
    <source>
        <dbReference type="SAM" id="SignalP"/>
    </source>
</evidence>
<evidence type="ECO:0000256" key="10">
    <source>
        <dbReference type="ARBA" id="ARBA00023114"/>
    </source>
</evidence>
<dbReference type="PROSITE" id="PS51257">
    <property type="entry name" value="PROKAR_LIPOPROTEIN"/>
    <property type="match status" value="1"/>
</dbReference>
<evidence type="ECO:0000256" key="9">
    <source>
        <dbReference type="ARBA" id="ARBA00023065"/>
    </source>
</evidence>
<feature type="signal peptide" evidence="16">
    <location>
        <begin position="1"/>
        <end position="27"/>
    </location>
</feature>
<dbReference type="Gene3D" id="3.30.1950.10">
    <property type="entry name" value="wza like domain"/>
    <property type="match status" value="1"/>
</dbReference>
<dbReference type="AlphaFoldDB" id="A0A1M5RLC4"/>
<keyword evidence="8" id="KW-0625">Polysaccharide transport</keyword>
<feature type="domain" description="SLBB" evidence="18">
    <location>
        <begin position="156"/>
        <end position="220"/>
    </location>
</feature>
<evidence type="ECO:0000256" key="15">
    <source>
        <dbReference type="SAM" id="Phobius"/>
    </source>
</evidence>
<name>A0A1M5RLC4_9BACT</name>
<keyword evidence="20" id="KW-1185">Reference proteome</keyword>
<evidence type="ECO:0000256" key="6">
    <source>
        <dbReference type="ARBA" id="ARBA00022692"/>
    </source>
</evidence>
<sequence>MKQLFFWASNSALLLFCVLLSSCASYKQNIMFKVPEGTVLKQQTEAAEKNYVIQINDQLQLEVYTNNGERLIDPDRKLTQDGVDQNAAKETEPTYLVDVNGVSKFPMVGNTKVVGLTIGQAEEILQQAYAVYYQQPFVKLKYTNKRVVVLGAPGGQVIPLANENMHLVEVLALAKGLANDAKAQNIRVLRGKEVFVADLTTFDGYLKNNIAMEPGDVVYVEPVRRPISEGFRDYGAVISVVTSLTTLMVVLLSL</sequence>
<dbReference type="GO" id="GO:0015159">
    <property type="term" value="F:polysaccharide transmembrane transporter activity"/>
    <property type="evidence" value="ECO:0007669"/>
    <property type="project" value="InterPro"/>
</dbReference>
<keyword evidence="7 16" id="KW-0732">Signal</keyword>
<comment type="similarity">
    <text evidence="2">Belongs to the BexD/CtrA/VexA family.</text>
</comment>
<evidence type="ECO:0000256" key="3">
    <source>
        <dbReference type="ARBA" id="ARBA00022448"/>
    </source>
</evidence>
<evidence type="ECO:0000256" key="13">
    <source>
        <dbReference type="ARBA" id="ARBA00023237"/>
    </source>
</evidence>
<dbReference type="Pfam" id="PF22461">
    <property type="entry name" value="SLBB_2"/>
    <property type="match status" value="1"/>
</dbReference>
<evidence type="ECO:0000256" key="14">
    <source>
        <dbReference type="ARBA" id="ARBA00023288"/>
    </source>
</evidence>
<evidence type="ECO:0000256" key="5">
    <source>
        <dbReference type="ARBA" id="ARBA00022597"/>
    </source>
</evidence>
<comment type="subcellular location">
    <subcellularLocation>
        <location evidence="1">Cell outer membrane</location>
        <topology evidence="1">Multi-pass membrane protein</topology>
    </subcellularLocation>
</comment>
<dbReference type="Pfam" id="PF02563">
    <property type="entry name" value="Poly_export"/>
    <property type="match status" value="1"/>
</dbReference>
<keyword evidence="3" id="KW-0813">Transport</keyword>
<dbReference type="GO" id="GO:0015288">
    <property type="term" value="F:porin activity"/>
    <property type="evidence" value="ECO:0007669"/>
    <property type="project" value="UniProtKB-KW"/>
</dbReference>
<keyword evidence="13" id="KW-0998">Cell outer membrane</keyword>
<dbReference type="PANTHER" id="PTHR33619:SF3">
    <property type="entry name" value="POLYSACCHARIDE EXPORT PROTEIN GFCE-RELATED"/>
    <property type="match status" value="1"/>
</dbReference>
<keyword evidence="9" id="KW-0406">Ion transport</keyword>
<evidence type="ECO:0000256" key="8">
    <source>
        <dbReference type="ARBA" id="ARBA00023047"/>
    </source>
</evidence>
<feature type="chain" id="PRO_5012590116" evidence="16">
    <location>
        <begin position="28"/>
        <end position="254"/>
    </location>
</feature>
<dbReference type="GO" id="GO:0009279">
    <property type="term" value="C:cell outer membrane"/>
    <property type="evidence" value="ECO:0007669"/>
    <property type="project" value="UniProtKB-SubCell"/>
</dbReference>
<evidence type="ECO:0000256" key="12">
    <source>
        <dbReference type="ARBA" id="ARBA00023139"/>
    </source>
</evidence>
<organism evidence="19 20">
    <name type="scientific">Chryseolinea serpens</name>
    <dbReference type="NCBI Taxonomy" id="947013"/>
    <lineage>
        <taxon>Bacteria</taxon>
        <taxon>Pseudomonadati</taxon>
        <taxon>Bacteroidota</taxon>
        <taxon>Cytophagia</taxon>
        <taxon>Cytophagales</taxon>
        <taxon>Fulvivirgaceae</taxon>
        <taxon>Chryseolinea</taxon>
    </lineage>
</organism>
<evidence type="ECO:0000256" key="1">
    <source>
        <dbReference type="ARBA" id="ARBA00004571"/>
    </source>
</evidence>
<keyword evidence="12" id="KW-0564">Palmitate</keyword>
<keyword evidence="10" id="KW-0626">Porin</keyword>
<proteinExistence type="inferred from homology"/>
<evidence type="ECO:0000256" key="11">
    <source>
        <dbReference type="ARBA" id="ARBA00023136"/>
    </source>
</evidence>
<dbReference type="GO" id="GO:0046930">
    <property type="term" value="C:pore complex"/>
    <property type="evidence" value="ECO:0007669"/>
    <property type="project" value="UniProtKB-KW"/>
</dbReference>
<keyword evidence="15" id="KW-1133">Transmembrane helix</keyword>
<feature type="domain" description="Polysaccharide export protein N-terminal" evidence="17">
    <location>
        <begin position="46"/>
        <end position="140"/>
    </location>
</feature>
<evidence type="ECO:0000256" key="7">
    <source>
        <dbReference type="ARBA" id="ARBA00022729"/>
    </source>
</evidence>
<dbReference type="InterPro" id="IPR049712">
    <property type="entry name" value="Poly_export"/>
</dbReference>
<keyword evidence="6 15" id="KW-0812">Transmembrane</keyword>
<dbReference type="Proteomes" id="UP000184212">
    <property type="component" value="Unassembled WGS sequence"/>
</dbReference>
<dbReference type="InterPro" id="IPR003715">
    <property type="entry name" value="Poly_export_N"/>
</dbReference>
<dbReference type="Gene3D" id="3.10.560.10">
    <property type="entry name" value="Outer membrane lipoprotein wza domain like"/>
    <property type="match status" value="1"/>
</dbReference>
<reference evidence="19 20" key="1">
    <citation type="submission" date="2016-11" db="EMBL/GenBank/DDBJ databases">
        <authorList>
            <person name="Jaros S."/>
            <person name="Januszkiewicz K."/>
            <person name="Wedrychowicz H."/>
        </authorList>
    </citation>
    <scope>NUCLEOTIDE SEQUENCE [LARGE SCALE GENOMIC DNA]</scope>
    <source>
        <strain evidence="19 20">DSM 24574</strain>
    </source>
</reference>
<dbReference type="STRING" id="947013.SAMN04488109_3453"/>
<evidence type="ECO:0000313" key="20">
    <source>
        <dbReference type="Proteomes" id="UP000184212"/>
    </source>
</evidence>
<keyword evidence="5" id="KW-0762">Sugar transport</keyword>